<dbReference type="SUPFAM" id="SSF56672">
    <property type="entry name" value="DNA/RNA polymerases"/>
    <property type="match status" value="1"/>
</dbReference>
<accession>A5ANW7</accession>
<evidence type="ECO:0000256" key="1">
    <source>
        <dbReference type="SAM" id="Phobius"/>
    </source>
</evidence>
<organism evidence="3">
    <name type="scientific">Vitis vinifera</name>
    <name type="common">Grape</name>
    <dbReference type="NCBI Taxonomy" id="29760"/>
    <lineage>
        <taxon>Eukaryota</taxon>
        <taxon>Viridiplantae</taxon>
        <taxon>Streptophyta</taxon>
        <taxon>Embryophyta</taxon>
        <taxon>Tracheophyta</taxon>
        <taxon>Spermatophyta</taxon>
        <taxon>Magnoliopsida</taxon>
        <taxon>eudicotyledons</taxon>
        <taxon>Gunneridae</taxon>
        <taxon>Pentapetalae</taxon>
        <taxon>rosids</taxon>
        <taxon>Vitales</taxon>
        <taxon>Vitaceae</taxon>
        <taxon>Viteae</taxon>
        <taxon>Vitis</taxon>
    </lineage>
</organism>
<sequence length="481" mass="55981">MDENGIIFRNKARLVAQGFNQEKWIDYEETFAPVARLEAIRMLLVFRCFKDFILYQIDVKCAFLNGFINEEVYVEQPPGFQSFNFPNHVFKLKKTLYGLKQAPRAWYERFSKFLLENGFKMGKIDTTLFIKTKENDMFLVQYMLISFLVLLMSLWEEFYKCMHNEFEMSMMGKLNFILRLQIKQLKEGTFINQAKYIRDFLKTFNMEEAKTTKTPMSSSIKLDKDKKGFQVRAFTSSSSSSCFVSIFYGSQMRACSLQDTEQVPRATYYMGGLITSIVRRVEICLDPDSIYRIFDIGPIGLRVYESKMWLIVLGFEPRKAIQRIYGLLDAHEMGKPSTHRVFKDVGIDLSRETDFEVLNTYNTYDDQSMERMKFEKALDETLSQTKGVQFETTFFEPMMIELTFIEGPSTQLSYTELSFSGPAFTKPTHTNIPPPQAPPAPDHAPWMDLSAQISSLGTCMEELVVVSDTRFYSTEDRMDQY</sequence>
<dbReference type="InterPro" id="IPR013103">
    <property type="entry name" value="RVT_2"/>
</dbReference>
<feature type="domain" description="Reverse transcriptase Ty1/copia-type" evidence="2">
    <location>
        <begin position="8"/>
        <end position="217"/>
    </location>
</feature>
<reference evidence="3" key="1">
    <citation type="journal article" date="2007" name="PLoS ONE">
        <title>The first genome sequence of an elite grapevine cultivar (Pinot noir Vitis vinifera L.): coping with a highly heterozygous genome.</title>
        <authorList>
            <person name="Velasco R."/>
            <person name="Zharkikh A."/>
            <person name="Troggio M."/>
            <person name="Cartwright D.A."/>
            <person name="Cestaro A."/>
            <person name="Pruss D."/>
            <person name="Pindo M."/>
            <person name="FitzGerald L.M."/>
            <person name="Vezzulli S."/>
            <person name="Reid J."/>
            <person name="Malacarne G."/>
            <person name="Iliev D."/>
            <person name="Coppola G."/>
            <person name="Wardell B."/>
            <person name="Micheletti D."/>
            <person name="Macalma T."/>
            <person name="Facci M."/>
            <person name="Mitchell J.T."/>
            <person name="Perazzolli M."/>
            <person name="Eldredge G."/>
            <person name="Gatto P."/>
            <person name="Oyzerski R."/>
            <person name="Moretto M."/>
            <person name="Gutin N."/>
            <person name="Stefanini M."/>
            <person name="Chen Y."/>
            <person name="Segala C."/>
            <person name="Davenport C."/>
            <person name="Dematte L."/>
            <person name="Mraz A."/>
            <person name="Battilana J."/>
            <person name="Stormo K."/>
            <person name="Costa F."/>
            <person name="Tao Q."/>
            <person name="Si-Ammour A."/>
            <person name="Harkins T."/>
            <person name="Lackey A."/>
            <person name="Perbost C."/>
            <person name="Taillon B."/>
            <person name="Stella A."/>
            <person name="Solovyev V."/>
            <person name="Fawcett J.A."/>
            <person name="Sterck L."/>
            <person name="Vandepoele K."/>
            <person name="Grando S.M."/>
            <person name="Toppo S."/>
            <person name="Moser C."/>
            <person name="Lanchbury J."/>
            <person name="Bogden R."/>
            <person name="Skolnick M."/>
            <person name="Sgaramella V."/>
            <person name="Bhatnagar S.K."/>
            <person name="Fontana P."/>
            <person name="Gutin A."/>
            <person name="Van de Peer Y."/>
            <person name="Salamini F."/>
            <person name="Viola R."/>
        </authorList>
    </citation>
    <scope>NUCLEOTIDE SEQUENCE</scope>
</reference>
<dbReference type="AlphaFoldDB" id="A5ANW7"/>
<feature type="transmembrane region" description="Helical" evidence="1">
    <location>
        <begin position="137"/>
        <end position="155"/>
    </location>
</feature>
<evidence type="ECO:0000259" key="2">
    <source>
        <dbReference type="Pfam" id="PF07727"/>
    </source>
</evidence>
<evidence type="ECO:0000313" key="3">
    <source>
        <dbReference type="EMBL" id="CAN66968.1"/>
    </source>
</evidence>
<protein>
    <recommendedName>
        <fullName evidence="2">Reverse transcriptase Ty1/copia-type domain-containing protein</fullName>
    </recommendedName>
</protein>
<keyword evidence="1" id="KW-0812">Transmembrane</keyword>
<keyword evidence="1" id="KW-0472">Membrane</keyword>
<name>A5ANW7_VITVI</name>
<gene>
    <name evidence="3" type="ORF">VITISV_040712</name>
</gene>
<dbReference type="EMBL" id="AM431045">
    <property type="protein sequence ID" value="CAN66968.1"/>
    <property type="molecule type" value="Genomic_DNA"/>
</dbReference>
<dbReference type="InterPro" id="IPR043502">
    <property type="entry name" value="DNA/RNA_pol_sf"/>
</dbReference>
<keyword evidence="1" id="KW-1133">Transmembrane helix</keyword>
<dbReference type="Pfam" id="PF07727">
    <property type="entry name" value="RVT_2"/>
    <property type="match status" value="1"/>
</dbReference>
<proteinExistence type="predicted"/>